<evidence type="ECO:0000256" key="10">
    <source>
        <dbReference type="ARBA" id="ARBA00036527"/>
    </source>
</evidence>
<evidence type="ECO:0000256" key="4">
    <source>
        <dbReference type="ARBA" id="ARBA00022741"/>
    </source>
</evidence>
<dbReference type="KEGG" id="ccan:109698601"/>
<dbReference type="EC" id="6.2.1.3" evidence="8"/>
<organism evidence="15">
    <name type="scientific">Castor canadensis</name>
    <name type="common">American beaver</name>
    <dbReference type="NCBI Taxonomy" id="51338"/>
    <lineage>
        <taxon>Eukaryota</taxon>
        <taxon>Metazoa</taxon>
        <taxon>Chordata</taxon>
        <taxon>Craniata</taxon>
        <taxon>Vertebrata</taxon>
        <taxon>Euteleostomi</taxon>
        <taxon>Mammalia</taxon>
        <taxon>Eutheria</taxon>
        <taxon>Euarchontoglires</taxon>
        <taxon>Glires</taxon>
        <taxon>Rodentia</taxon>
        <taxon>Castorimorpha</taxon>
        <taxon>Castoridae</taxon>
        <taxon>Castor</taxon>
    </lineage>
</organism>
<comment type="catalytic activity">
    <reaction evidence="9">
        <text>a fatty acid(in) = a fatty acid(out)</text>
        <dbReference type="Rhea" id="RHEA:38879"/>
        <dbReference type="ChEBI" id="CHEBI:28868"/>
    </reaction>
</comment>
<dbReference type="FunFam" id="3.30.300.30:FF:000002">
    <property type="entry name" value="Long-chain fatty acid transport protein 1"/>
    <property type="match status" value="1"/>
</dbReference>
<dbReference type="AlphaFoldDB" id="A0A8B7W3P7"/>
<dbReference type="InterPro" id="IPR025110">
    <property type="entry name" value="AMP-bd_C"/>
</dbReference>
<reference evidence="15" key="1">
    <citation type="submission" date="2025-08" db="UniProtKB">
        <authorList>
            <consortium name="RefSeq"/>
        </authorList>
    </citation>
    <scope>IDENTIFICATION</scope>
    <source>
        <tissue evidence="15">Leukocyte</tissue>
    </source>
</reference>
<dbReference type="GO" id="GO:0001579">
    <property type="term" value="P:medium-chain fatty acid transport"/>
    <property type="evidence" value="ECO:0007669"/>
    <property type="project" value="TreeGrafter"/>
</dbReference>
<evidence type="ECO:0000256" key="1">
    <source>
        <dbReference type="ARBA" id="ARBA00006432"/>
    </source>
</evidence>
<evidence type="ECO:0000256" key="9">
    <source>
        <dbReference type="ARBA" id="ARBA00036271"/>
    </source>
</evidence>
<keyword evidence="3" id="KW-0436">Ligase</keyword>
<evidence type="ECO:0000256" key="3">
    <source>
        <dbReference type="ARBA" id="ARBA00022598"/>
    </source>
</evidence>
<keyword evidence="2" id="KW-0813">Transport</keyword>
<feature type="non-terminal residue" evidence="15">
    <location>
        <position position="1"/>
    </location>
</feature>
<dbReference type="InterPro" id="IPR000873">
    <property type="entry name" value="AMP-dep_synth/lig_dom"/>
</dbReference>
<dbReference type="InterPro" id="IPR042099">
    <property type="entry name" value="ANL_N_sf"/>
</dbReference>
<dbReference type="GO" id="GO:0005743">
    <property type="term" value="C:mitochondrial inner membrane"/>
    <property type="evidence" value="ECO:0007669"/>
    <property type="project" value="TreeGrafter"/>
</dbReference>
<keyword evidence="6" id="KW-0445">Lipid transport</keyword>
<dbReference type="PANTHER" id="PTHR43107:SF7">
    <property type="entry name" value="LONG-CHAIN FATTY ACID TRANSPORT PROTEIN 1"/>
    <property type="match status" value="1"/>
</dbReference>
<name>A0A8B7W3P7_CASCN</name>
<evidence type="ECO:0000259" key="14">
    <source>
        <dbReference type="Pfam" id="PF13193"/>
    </source>
</evidence>
<sequence>HASTTVLLGASGPAPRRVVPSARVSRHPSVVYPHSCSLGVGSYQPSQTESPNVLGPSAALRPSPGYYRIAAFGHHSYSMRGRPTCSTTACPCYHSAGNIMGVGQCIIYGLTVILRKEVLRQPLRDDCVKYKLHGGAVHREICRYLLKQPGGTPTAAAPRALGCGQRAAAGHLGEFVQRFGVRQVGEFYGATECNCSIANMDGKVGSCGFNSRILTHVYPIRLVKVNEDTMEPLRDAQGLCIPCQPGEPGLLVGQINQQDPLRRFDGYVSESATSKKIAHSVFCKGDSAYLSGDVLVMDELGYMYFRDRSGDTFRWRGENVSTTEVEGVLSRLLGQTDVAVYGVAVPGVEGKAGMAAIADPHSQLDPDSMYQELQKVLAPYARPIFLRLLPQVDTTGTFKIQKTRLQREGFDPRQTSDRLFFLDLKQGHYLPLDEAVYSRICSGAFAL</sequence>
<comment type="catalytic activity">
    <reaction evidence="12">
        <text>tetracosanoate + ATP + CoA = tetracosanoyl-CoA + AMP + diphosphate</text>
        <dbReference type="Rhea" id="RHEA:33639"/>
        <dbReference type="ChEBI" id="CHEBI:30616"/>
        <dbReference type="ChEBI" id="CHEBI:31014"/>
        <dbReference type="ChEBI" id="CHEBI:33019"/>
        <dbReference type="ChEBI" id="CHEBI:57287"/>
        <dbReference type="ChEBI" id="CHEBI:65052"/>
        <dbReference type="ChEBI" id="CHEBI:456215"/>
    </reaction>
    <physiologicalReaction direction="left-to-right" evidence="12">
        <dbReference type="Rhea" id="RHEA:33640"/>
    </physiologicalReaction>
</comment>
<dbReference type="PANTHER" id="PTHR43107">
    <property type="entry name" value="LONG-CHAIN FATTY ACID TRANSPORT PROTEIN"/>
    <property type="match status" value="1"/>
</dbReference>
<keyword evidence="4" id="KW-0547">Nucleotide-binding</keyword>
<dbReference type="GO" id="GO:0005789">
    <property type="term" value="C:endoplasmic reticulum membrane"/>
    <property type="evidence" value="ECO:0007669"/>
    <property type="project" value="TreeGrafter"/>
</dbReference>
<comment type="similarity">
    <text evidence="1">Belongs to the ATP-dependent AMP-binding enzyme family.</text>
</comment>
<keyword evidence="5" id="KW-0276">Fatty acid metabolism</keyword>
<comment type="catalytic activity">
    <reaction evidence="10">
        <text>a very long-chain fatty acid + ATP + CoA = a very long-chain fatty acyl-CoA + AMP + diphosphate</text>
        <dbReference type="Rhea" id="RHEA:54536"/>
        <dbReference type="ChEBI" id="CHEBI:30616"/>
        <dbReference type="ChEBI" id="CHEBI:33019"/>
        <dbReference type="ChEBI" id="CHEBI:57287"/>
        <dbReference type="ChEBI" id="CHEBI:58950"/>
        <dbReference type="ChEBI" id="CHEBI:138261"/>
        <dbReference type="ChEBI" id="CHEBI:456215"/>
    </reaction>
    <physiologicalReaction direction="left-to-right" evidence="10">
        <dbReference type="Rhea" id="RHEA:54537"/>
    </physiologicalReaction>
</comment>
<evidence type="ECO:0000256" key="2">
    <source>
        <dbReference type="ARBA" id="ARBA00022448"/>
    </source>
</evidence>
<dbReference type="Gene3D" id="3.40.50.12780">
    <property type="entry name" value="N-terminal domain of ligase-like"/>
    <property type="match status" value="1"/>
</dbReference>
<keyword evidence="7" id="KW-0443">Lipid metabolism</keyword>
<evidence type="ECO:0000313" key="15">
    <source>
        <dbReference type="RefSeq" id="XP_020038523.1"/>
    </source>
</evidence>
<evidence type="ECO:0000259" key="13">
    <source>
        <dbReference type="Pfam" id="PF00501"/>
    </source>
</evidence>
<evidence type="ECO:0000256" key="6">
    <source>
        <dbReference type="ARBA" id="ARBA00023055"/>
    </source>
</evidence>
<dbReference type="GO" id="GO:0005886">
    <property type="term" value="C:plasma membrane"/>
    <property type="evidence" value="ECO:0007669"/>
    <property type="project" value="TreeGrafter"/>
</dbReference>
<dbReference type="GO" id="GO:0090434">
    <property type="term" value="F:oleoyl-CoA ligase activity"/>
    <property type="evidence" value="ECO:0007669"/>
    <property type="project" value="TreeGrafter"/>
</dbReference>
<dbReference type="Pfam" id="PF00501">
    <property type="entry name" value="AMP-binding"/>
    <property type="match status" value="1"/>
</dbReference>
<dbReference type="GO" id="GO:0005324">
    <property type="term" value="F:long-chain fatty acid transmembrane transporter activity"/>
    <property type="evidence" value="ECO:0007669"/>
    <property type="project" value="TreeGrafter"/>
</dbReference>
<dbReference type="Gene3D" id="3.30.300.30">
    <property type="match status" value="1"/>
</dbReference>
<dbReference type="GO" id="GO:0000166">
    <property type="term" value="F:nucleotide binding"/>
    <property type="evidence" value="ECO:0007669"/>
    <property type="project" value="UniProtKB-KW"/>
</dbReference>
<evidence type="ECO:0000256" key="11">
    <source>
        <dbReference type="ARBA" id="ARBA00041297"/>
    </source>
</evidence>
<dbReference type="InterPro" id="IPR045851">
    <property type="entry name" value="AMP-bd_C_sf"/>
</dbReference>
<protein>
    <recommendedName>
        <fullName evidence="8">long-chain-fatty-acid--CoA ligase</fullName>
        <ecNumber evidence="8">6.2.1.3</ecNumber>
    </recommendedName>
    <alternativeName>
        <fullName evidence="11">Long-chain-fatty-acid--CoA ligase</fullName>
    </alternativeName>
</protein>
<dbReference type="RefSeq" id="XP_020038523.1">
    <property type="nucleotide sequence ID" value="XM_020182934.1"/>
</dbReference>
<evidence type="ECO:0000256" key="7">
    <source>
        <dbReference type="ARBA" id="ARBA00023098"/>
    </source>
</evidence>
<feature type="domain" description="AMP-dependent synthetase/ligase" evidence="13">
    <location>
        <begin position="88"/>
        <end position="234"/>
    </location>
</feature>
<dbReference type="Pfam" id="PF13193">
    <property type="entry name" value="AMP-binding_C"/>
    <property type="match status" value="1"/>
</dbReference>
<dbReference type="OrthoDB" id="288590at2759"/>
<evidence type="ECO:0000256" key="12">
    <source>
        <dbReference type="ARBA" id="ARBA00048666"/>
    </source>
</evidence>
<proteinExistence type="inferred from homology"/>
<evidence type="ECO:0000256" key="5">
    <source>
        <dbReference type="ARBA" id="ARBA00022832"/>
    </source>
</evidence>
<evidence type="ECO:0000256" key="8">
    <source>
        <dbReference type="ARBA" id="ARBA00026121"/>
    </source>
</evidence>
<dbReference type="GO" id="GO:0044539">
    <property type="term" value="P:long-chain fatty acid import into cell"/>
    <property type="evidence" value="ECO:0007669"/>
    <property type="project" value="TreeGrafter"/>
</dbReference>
<feature type="domain" description="AMP-binding enzyme C-terminal" evidence="14">
    <location>
        <begin position="324"/>
        <end position="399"/>
    </location>
</feature>
<gene>
    <name evidence="15" type="primary">LOC109698601</name>
</gene>
<accession>A0A8B7W3P7</accession>
<dbReference type="SUPFAM" id="SSF56801">
    <property type="entry name" value="Acetyl-CoA synthetase-like"/>
    <property type="match status" value="1"/>
</dbReference>